<dbReference type="GO" id="GO:0071897">
    <property type="term" value="P:DNA biosynthetic process"/>
    <property type="evidence" value="ECO:0007669"/>
    <property type="project" value="UniProtKB-ARBA"/>
</dbReference>
<proteinExistence type="predicted"/>
<evidence type="ECO:0000313" key="3">
    <source>
        <dbReference type="Proteomes" id="UP001219518"/>
    </source>
</evidence>
<dbReference type="GO" id="GO:0003676">
    <property type="term" value="F:nucleic acid binding"/>
    <property type="evidence" value="ECO:0007669"/>
    <property type="project" value="InterPro"/>
</dbReference>
<dbReference type="PANTHER" id="PTHR11439:SF440">
    <property type="entry name" value="INTEGRASE CATALYTIC DOMAIN-CONTAINING PROTEIN"/>
    <property type="match status" value="1"/>
</dbReference>
<feature type="domain" description="Reverse transcriptase Ty1/copia-type" evidence="1">
    <location>
        <begin position="7"/>
        <end position="170"/>
    </location>
</feature>
<dbReference type="InterPro" id="IPR036397">
    <property type="entry name" value="RNaseH_sf"/>
</dbReference>
<dbReference type="CDD" id="cd09272">
    <property type="entry name" value="RNase_HI_RT_Ty1"/>
    <property type="match status" value="1"/>
</dbReference>
<comment type="caution">
    <text evidence="2">The sequence shown here is derived from an EMBL/GenBank/DDBJ whole genome shotgun (WGS) entry which is preliminary data.</text>
</comment>
<dbReference type="Gene3D" id="3.30.420.10">
    <property type="entry name" value="Ribonuclease H-like superfamily/Ribonuclease H"/>
    <property type="match status" value="1"/>
</dbReference>
<dbReference type="InterPro" id="IPR043502">
    <property type="entry name" value="DNA/RNA_pol_sf"/>
</dbReference>
<dbReference type="InterPro" id="IPR013103">
    <property type="entry name" value="RVT_2"/>
</dbReference>
<name>A0AAE1HCD2_9NEOP</name>
<evidence type="ECO:0000313" key="2">
    <source>
        <dbReference type="EMBL" id="KAK3918579.1"/>
    </source>
</evidence>
<accession>A0AAE1HCD2</accession>
<reference evidence="2" key="1">
    <citation type="submission" date="2021-07" db="EMBL/GenBank/DDBJ databases">
        <authorList>
            <person name="Catto M.A."/>
            <person name="Jacobson A."/>
            <person name="Kennedy G."/>
            <person name="Labadie P."/>
            <person name="Hunt B.G."/>
            <person name="Srinivasan R."/>
        </authorList>
    </citation>
    <scope>NUCLEOTIDE SEQUENCE</scope>
    <source>
        <strain evidence="2">PL_HMW_Pooled</strain>
        <tissue evidence="2">Head</tissue>
    </source>
</reference>
<dbReference type="EMBL" id="JAHWGI010000960">
    <property type="protein sequence ID" value="KAK3918579.1"/>
    <property type="molecule type" value="Genomic_DNA"/>
</dbReference>
<protein>
    <submittedName>
        <fullName evidence="2">Retrovirus-related Pol polyprotein from transposon TNT 1-94</fullName>
    </submittedName>
</protein>
<gene>
    <name evidence="2" type="ORF">KUF71_007826</name>
</gene>
<dbReference type="Pfam" id="PF07727">
    <property type="entry name" value="RVT_2"/>
    <property type="match status" value="1"/>
</dbReference>
<reference evidence="2" key="2">
    <citation type="journal article" date="2023" name="BMC Genomics">
        <title>Pest status, molecular evolution, and epigenetic factors derived from the genome assembly of Frankliniella fusca, a thysanopteran phytovirus vector.</title>
        <authorList>
            <person name="Catto M.A."/>
            <person name="Labadie P.E."/>
            <person name="Jacobson A.L."/>
            <person name="Kennedy G.G."/>
            <person name="Srinivasan R."/>
            <person name="Hunt B.G."/>
        </authorList>
    </citation>
    <scope>NUCLEOTIDE SEQUENCE</scope>
    <source>
        <strain evidence="2">PL_HMW_Pooled</strain>
    </source>
</reference>
<dbReference type="SUPFAM" id="SSF56672">
    <property type="entry name" value="DNA/RNA polymerases"/>
    <property type="match status" value="1"/>
</dbReference>
<evidence type="ECO:0000259" key="1">
    <source>
        <dbReference type="Pfam" id="PF07727"/>
    </source>
</evidence>
<dbReference type="Proteomes" id="UP001219518">
    <property type="component" value="Unassembled WGS sequence"/>
</dbReference>
<sequence>MAQSATKQDVQTAFLNGDLKEEVYIQQPEGFIDEEREDNVCKLRKAIYGLKQASRAWNQKANQILEDLGFKKCSYEPCLYVLNSDGKIAILALYVDDFLLFTDDPKLAESIINSLQRRINIRNLGSISEYLGIRVRRIGNSIYLDQSTYAKNVLKRFNHDGCNPLAVPLEPSVRLSTPPSTNHNPKLEYRELIGSLMYLAICTRPDLMFTVSYLSQFSSNYTRQHWSVATKVLRYLSGTIENSLVYTKSNQDVEIYCDASWGNGPQRHSFTGVASVISNGAVFWKSKKQRGVALSSTEAEYVSLCQGARHAKYLSNLLYDLINREGPIDIYCDSRGARLTAENQTSGSKLKHIDLQYHFTQDMVKEDVIKIHPATTDEMPADVLTKALPRPALNYCKARLGIL</sequence>
<organism evidence="2 3">
    <name type="scientific">Frankliniella fusca</name>
    <dbReference type="NCBI Taxonomy" id="407009"/>
    <lineage>
        <taxon>Eukaryota</taxon>
        <taxon>Metazoa</taxon>
        <taxon>Ecdysozoa</taxon>
        <taxon>Arthropoda</taxon>
        <taxon>Hexapoda</taxon>
        <taxon>Insecta</taxon>
        <taxon>Pterygota</taxon>
        <taxon>Neoptera</taxon>
        <taxon>Paraneoptera</taxon>
        <taxon>Thysanoptera</taxon>
        <taxon>Terebrantia</taxon>
        <taxon>Thripoidea</taxon>
        <taxon>Thripidae</taxon>
        <taxon>Frankliniella</taxon>
    </lineage>
</organism>
<dbReference type="AlphaFoldDB" id="A0AAE1HCD2"/>
<keyword evidence="3" id="KW-1185">Reference proteome</keyword>
<dbReference type="PANTHER" id="PTHR11439">
    <property type="entry name" value="GAG-POL-RELATED RETROTRANSPOSON"/>
    <property type="match status" value="1"/>
</dbReference>